<name>A0A5U3F1T7_SALET</name>
<sequence length="67" mass="7184">MVVIAGQGDTVDLICYRIFGQTAGVTEQVYRMNPGLADIGPVLLQGTPVTLPDTVTPPQAKTIQLWD</sequence>
<gene>
    <name evidence="1" type="ORF">S301_08595</name>
</gene>
<comment type="caution">
    <text evidence="1">The sequence shown here is derived from an EMBL/GenBank/DDBJ whole genome shotgun (WGS) entry which is preliminary data.</text>
</comment>
<dbReference type="Proteomes" id="UP000839575">
    <property type="component" value="Unassembled WGS sequence"/>
</dbReference>
<dbReference type="InterPro" id="IPR008861">
    <property type="entry name" value="GpX-like"/>
</dbReference>
<evidence type="ECO:0000313" key="1">
    <source>
        <dbReference type="EMBL" id="EBP3998738.1"/>
    </source>
</evidence>
<reference evidence="1" key="1">
    <citation type="submission" date="2018-07" db="EMBL/GenBank/DDBJ databases">
        <authorList>
            <consortium name="GenomeTrakr network: Whole genome sequencing for foodborne pathogen traceback"/>
        </authorList>
    </citation>
    <scope>NUCLEOTIDE SEQUENCE [LARGE SCALE GENOMIC DNA]</scope>
    <source>
        <strain evidence="1">CFSAN002851</strain>
    </source>
</reference>
<dbReference type="Pfam" id="PF05489">
    <property type="entry name" value="Phage_tail_X"/>
    <property type="match status" value="1"/>
</dbReference>
<proteinExistence type="predicted"/>
<dbReference type="AlphaFoldDB" id="A0A5U3F1T7"/>
<dbReference type="EMBL" id="AAGLPX010000013">
    <property type="protein sequence ID" value="EBP3998738.1"/>
    <property type="molecule type" value="Genomic_DNA"/>
</dbReference>
<accession>A0A5U3F1T7</accession>
<organism evidence="1">
    <name type="scientific">Salmonella enterica I</name>
    <dbReference type="NCBI Taxonomy" id="59201"/>
    <lineage>
        <taxon>Bacteria</taxon>
        <taxon>Pseudomonadati</taxon>
        <taxon>Pseudomonadota</taxon>
        <taxon>Gammaproteobacteria</taxon>
        <taxon>Enterobacterales</taxon>
        <taxon>Enterobacteriaceae</taxon>
        <taxon>Salmonella</taxon>
    </lineage>
</organism>
<protein>
    <submittedName>
        <fullName evidence="1">Phage tail protein</fullName>
    </submittedName>
</protein>